<reference evidence="1" key="1">
    <citation type="submission" date="2016-08" db="EMBL/GenBank/DDBJ databases">
        <authorList>
            <person name="Ngugi D.K."/>
            <person name="Miyake S."/>
            <person name="Stingl U."/>
        </authorList>
    </citation>
    <scope>NUCLEOTIDE SEQUENCE</scope>
    <source>
        <strain evidence="1">SCG-B11WGA-EpuloA1</strain>
    </source>
</reference>
<sequence>MSTIIDTKFIINREKVISKEIIDKFINKPHLKIISVGSNVSNEKYVNNKLNHCKDIGITTNYINLNANINKSHIINVIKNTDKPYESIILQLPLSCNQKIDVQSVLENIPPNKDVDGLTIYNQGRLFIGNPFFVPATPLGCITFLKEINYNLEGKNVLVIGRSQLLGNSLSQLLLQHNATVTQAHSNSKFDCDKYDVVVSAVGKPLIFKNISAEIIIDCGISFVNGKMVGDIDIDTCHYKYATIPPNKDKNISAGIGTITCLCLLQNIIKSFTIQGGY</sequence>
<accession>A0ACC8XBB4</accession>
<organism evidence="1 2">
    <name type="scientific">Candidatus Epulonipiscium fishelsonii</name>
    <dbReference type="NCBI Taxonomy" id="77094"/>
    <lineage>
        <taxon>Bacteria</taxon>
        <taxon>Bacillati</taxon>
        <taxon>Bacillota</taxon>
        <taxon>Clostridia</taxon>
        <taxon>Lachnospirales</taxon>
        <taxon>Lachnospiraceae</taxon>
        <taxon>Candidatus Epulonipiscium</taxon>
    </lineage>
</organism>
<name>A0ACC8XBB4_9FIRM</name>
<proteinExistence type="predicted"/>
<dbReference type="Proteomes" id="UP000188605">
    <property type="component" value="Unassembled WGS sequence"/>
</dbReference>
<dbReference type="EMBL" id="LJDB01000060">
    <property type="protein sequence ID" value="ONI39781.1"/>
    <property type="molecule type" value="Genomic_DNA"/>
</dbReference>
<protein>
    <submittedName>
        <fullName evidence="1">Uncharacterized protein</fullName>
    </submittedName>
</protein>
<keyword evidence="2" id="KW-1185">Reference proteome</keyword>
<evidence type="ECO:0000313" key="1">
    <source>
        <dbReference type="EMBL" id="ONI39781.1"/>
    </source>
</evidence>
<gene>
    <name evidence="1" type="ORF">AN396_06915</name>
</gene>
<comment type="caution">
    <text evidence="1">The sequence shown here is derived from an EMBL/GenBank/DDBJ whole genome shotgun (WGS) entry which is preliminary data.</text>
</comment>
<evidence type="ECO:0000313" key="2">
    <source>
        <dbReference type="Proteomes" id="UP000188605"/>
    </source>
</evidence>